<dbReference type="Gene3D" id="3.30.1540.20">
    <property type="entry name" value="MutL, C-terminal domain, dimerisation subdomain"/>
    <property type="match status" value="1"/>
</dbReference>
<dbReference type="GO" id="GO:0032389">
    <property type="term" value="C:MutLalpha complex"/>
    <property type="evidence" value="ECO:0007669"/>
    <property type="project" value="TreeGrafter"/>
</dbReference>
<dbReference type="AlphaFoldDB" id="A0A180H172"/>
<dbReference type="InterPro" id="IPR038973">
    <property type="entry name" value="MutL/Mlh/Pms-like"/>
</dbReference>
<feature type="domain" description="DNA mismatch repair protein S5" evidence="6">
    <location>
        <begin position="226"/>
        <end position="365"/>
    </location>
</feature>
<dbReference type="PROSITE" id="PS00058">
    <property type="entry name" value="DNA_MISMATCH_REPAIR_1"/>
    <property type="match status" value="1"/>
</dbReference>
<dbReference type="Pfam" id="PF01119">
    <property type="entry name" value="DNA_mis_repair"/>
    <property type="match status" value="1"/>
</dbReference>
<dbReference type="EnsemblFungi" id="PTTG_09863-t43_1">
    <property type="protein sequence ID" value="PTTG_09863-t43_1-p1"/>
    <property type="gene ID" value="PTTG_09863"/>
</dbReference>
<evidence type="ECO:0000256" key="2">
    <source>
        <dbReference type="ARBA" id="ARBA00022763"/>
    </source>
</evidence>
<evidence type="ECO:0000256" key="1">
    <source>
        <dbReference type="ARBA" id="ARBA00006082"/>
    </source>
</evidence>
<name>A0A180H172_PUCT1</name>
<feature type="compositionally biased region" description="Basic and acidic residues" evidence="4">
    <location>
        <begin position="521"/>
        <end position="531"/>
    </location>
</feature>
<dbReference type="PANTHER" id="PTHR10073:SF52">
    <property type="entry name" value="MISMATCH REPAIR ENDONUCLEASE PMS2"/>
    <property type="match status" value="1"/>
</dbReference>
<dbReference type="InterPro" id="IPR014790">
    <property type="entry name" value="MutL_C"/>
</dbReference>
<dbReference type="SMART" id="SM00853">
    <property type="entry name" value="MutL_C"/>
    <property type="match status" value="1"/>
</dbReference>
<dbReference type="InterPro" id="IPR042120">
    <property type="entry name" value="MutL_C_dimsub"/>
</dbReference>
<reference evidence="7" key="1">
    <citation type="submission" date="2009-11" db="EMBL/GenBank/DDBJ databases">
        <authorList>
            <consortium name="The Broad Institute Genome Sequencing Platform"/>
            <person name="Ward D."/>
            <person name="Feldgarden M."/>
            <person name="Earl A."/>
            <person name="Young S.K."/>
            <person name="Zeng Q."/>
            <person name="Koehrsen M."/>
            <person name="Alvarado L."/>
            <person name="Berlin A."/>
            <person name="Bochicchio J."/>
            <person name="Borenstein D."/>
            <person name="Chapman S.B."/>
            <person name="Chen Z."/>
            <person name="Engels R."/>
            <person name="Freedman E."/>
            <person name="Gellesch M."/>
            <person name="Goldberg J."/>
            <person name="Griggs A."/>
            <person name="Gujja S."/>
            <person name="Heilman E."/>
            <person name="Heiman D."/>
            <person name="Hepburn T."/>
            <person name="Howarth C."/>
            <person name="Jen D."/>
            <person name="Larson L."/>
            <person name="Lewis B."/>
            <person name="Mehta T."/>
            <person name="Park D."/>
            <person name="Pearson M."/>
            <person name="Roberts A."/>
            <person name="Saif S."/>
            <person name="Shea T."/>
            <person name="Shenoy N."/>
            <person name="Sisk P."/>
            <person name="Stolte C."/>
            <person name="Sykes S."/>
            <person name="Thomson T."/>
            <person name="Walk T."/>
            <person name="White J."/>
            <person name="Yandava C."/>
            <person name="Izard J."/>
            <person name="Baranova O.V."/>
            <person name="Blanton J.M."/>
            <person name="Tanner A.C."/>
            <person name="Dewhirst F.E."/>
            <person name="Haas B."/>
            <person name="Nusbaum C."/>
            <person name="Birren B."/>
        </authorList>
    </citation>
    <scope>NUCLEOTIDE SEQUENCE [LARGE SCALE GENOMIC DNA]</scope>
    <source>
        <strain evidence="7">1-1 BBBD Race 1</strain>
    </source>
</reference>
<dbReference type="SMART" id="SM01340">
    <property type="entry name" value="DNA_mis_repair"/>
    <property type="match status" value="1"/>
</dbReference>
<proteinExistence type="inferred from homology"/>
<feature type="compositionally biased region" description="Basic and acidic residues" evidence="4">
    <location>
        <begin position="435"/>
        <end position="446"/>
    </location>
</feature>
<dbReference type="GO" id="GO:0140664">
    <property type="term" value="F:ATP-dependent DNA damage sensor activity"/>
    <property type="evidence" value="ECO:0007669"/>
    <property type="project" value="InterPro"/>
</dbReference>
<dbReference type="FunFam" id="3.30.1370.100:FF:000001">
    <property type="entry name" value="Mismatch repair endonuclease pms1, putative"/>
    <property type="match status" value="1"/>
</dbReference>
<reference evidence="7" key="2">
    <citation type="submission" date="2016-05" db="EMBL/GenBank/DDBJ databases">
        <title>Comparative analysis highlights variable genome content of wheat rusts and divergence of the mating loci.</title>
        <authorList>
            <person name="Cuomo C.A."/>
            <person name="Bakkeren G."/>
            <person name="Szabo L."/>
            <person name="Khalil H."/>
            <person name="Joly D."/>
            <person name="Goldberg J."/>
            <person name="Young S."/>
            <person name="Zeng Q."/>
            <person name="Fellers J."/>
        </authorList>
    </citation>
    <scope>NUCLEOTIDE SEQUENCE [LARGE SCALE GENOMIC DNA]</scope>
    <source>
        <strain evidence="7">1-1 BBBD Race 1</strain>
    </source>
</reference>
<dbReference type="NCBIfam" id="TIGR00585">
    <property type="entry name" value="mutl"/>
    <property type="match status" value="1"/>
</dbReference>
<protein>
    <recommendedName>
        <fullName evidence="3">DNA mismatch repair protein PMS1</fullName>
    </recommendedName>
</protein>
<dbReference type="STRING" id="630390.A0A180H172"/>
<feature type="compositionally biased region" description="Low complexity" evidence="4">
    <location>
        <begin position="581"/>
        <end position="591"/>
    </location>
</feature>
<dbReference type="CDD" id="cd03484">
    <property type="entry name" value="MutL_Trans_hPMS_2_like"/>
    <property type="match status" value="1"/>
</dbReference>
<dbReference type="OrthoDB" id="10263226at2759"/>
<reference evidence="8" key="4">
    <citation type="submission" date="2025-05" db="UniProtKB">
        <authorList>
            <consortium name="EnsemblFungi"/>
        </authorList>
    </citation>
    <scope>IDENTIFICATION</scope>
    <source>
        <strain evidence="8">isolate 1-1 / race 1 (BBBD)</strain>
    </source>
</reference>
<dbReference type="CDD" id="cd16926">
    <property type="entry name" value="HATPase_MutL-MLH-PMS-like"/>
    <property type="match status" value="1"/>
</dbReference>
<evidence type="ECO:0000259" key="5">
    <source>
        <dbReference type="SMART" id="SM00853"/>
    </source>
</evidence>
<dbReference type="InterPro" id="IPR036890">
    <property type="entry name" value="HATPase_C_sf"/>
</dbReference>
<comment type="similarity">
    <text evidence="1">Belongs to the DNA mismatch repair MutL/HexB family.</text>
</comment>
<evidence type="ECO:0000313" key="9">
    <source>
        <dbReference type="Proteomes" id="UP000005240"/>
    </source>
</evidence>
<dbReference type="GO" id="GO:0000710">
    <property type="term" value="P:meiotic mismatch repair"/>
    <property type="evidence" value="ECO:0007669"/>
    <property type="project" value="UniProtKB-ARBA"/>
</dbReference>
<reference evidence="8 9" key="3">
    <citation type="journal article" date="2017" name="G3 (Bethesda)">
        <title>Comparative analysis highlights variable genome content of wheat rusts and divergence of the mating loci.</title>
        <authorList>
            <person name="Cuomo C.A."/>
            <person name="Bakkeren G."/>
            <person name="Khalil H.B."/>
            <person name="Panwar V."/>
            <person name="Joly D."/>
            <person name="Linning R."/>
            <person name="Sakthikumar S."/>
            <person name="Song X."/>
            <person name="Adiconis X."/>
            <person name="Fan L."/>
            <person name="Goldberg J.M."/>
            <person name="Levin J.Z."/>
            <person name="Young S."/>
            <person name="Zeng Q."/>
            <person name="Anikster Y."/>
            <person name="Bruce M."/>
            <person name="Wang M."/>
            <person name="Yin C."/>
            <person name="McCallum B."/>
            <person name="Szabo L.J."/>
            <person name="Hulbert S."/>
            <person name="Chen X."/>
            <person name="Fellers J.P."/>
        </authorList>
    </citation>
    <scope>NUCLEOTIDE SEQUENCE</scope>
    <source>
        <strain evidence="9">Isolate 1-1 / race 1 (BBBD)</strain>
        <strain evidence="8">isolate 1-1 / race 1 (BBBD)</strain>
    </source>
</reference>
<dbReference type="InterPro" id="IPR002099">
    <property type="entry name" value="MutL/Mlh/PMS"/>
</dbReference>
<dbReference type="SUPFAM" id="SSF118116">
    <property type="entry name" value="DNA mismatch repair protein MutL"/>
    <property type="match status" value="1"/>
</dbReference>
<dbReference type="SUPFAM" id="SSF55874">
    <property type="entry name" value="ATPase domain of HSP90 chaperone/DNA topoisomerase II/histidine kinase"/>
    <property type="match status" value="1"/>
</dbReference>
<feature type="compositionally biased region" description="Polar residues" evidence="4">
    <location>
        <begin position="766"/>
        <end position="775"/>
    </location>
</feature>
<dbReference type="VEuPathDB" id="FungiDB:PTTG_09863"/>
<dbReference type="FunFam" id="3.30.565.10:FF:000014">
    <property type="entry name" value="Mismatch repair endonuclease pms1, putative"/>
    <property type="match status" value="1"/>
</dbReference>
<dbReference type="InterPro" id="IPR042121">
    <property type="entry name" value="MutL_C_regsub"/>
</dbReference>
<dbReference type="InterPro" id="IPR014721">
    <property type="entry name" value="Ribsml_uS5_D2-typ_fold_subgr"/>
</dbReference>
<feature type="region of interest" description="Disordered" evidence="4">
    <location>
        <begin position="472"/>
        <end position="675"/>
    </location>
</feature>
<dbReference type="GO" id="GO:0016887">
    <property type="term" value="F:ATP hydrolysis activity"/>
    <property type="evidence" value="ECO:0007669"/>
    <property type="project" value="InterPro"/>
</dbReference>
<evidence type="ECO:0000256" key="4">
    <source>
        <dbReference type="SAM" id="MobiDB-lite"/>
    </source>
</evidence>
<feature type="compositionally biased region" description="Acidic residues" evidence="4">
    <location>
        <begin position="414"/>
        <end position="425"/>
    </location>
</feature>
<accession>A0A180H172</accession>
<feature type="compositionally biased region" description="Polar residues" evidence="4">
    <location>
        <begin position="533"/>
        <end position="543"/>
    </location>
</feature>
<evidence type="ECO:0000259" key="6">
    <source>
        <dbReference type="SMART" id="SM01340"/>
    </source>
</evidence>
<feature type="region of interest" description="Disordered" evidence="4">
    <location>
        <begin position="765"/>
        <end position="785"/>
    </location>
</feature>
<feature type="compositionally biased region" description="Polar residues" evidence="4">
    <location>
        <begin position="569"/>
        <end position="580"/>
    </location>
</feature>
<dbReference type="GO" id="GO:0030983">
    <property type="term" value="F:mismatched DNA binding"/>
    <property type="evidence" value="ECO:0007669"/>
    <property type="project" value="InterPro"/>
</dbReference>
<feature type="compositionally biased region" description="Polar residues" evidence="4">
    <location>
        <begin position="379"/>
        <end position="401"/>
    </location>
</feature>
<dbReference type="Gene3D" id="3.30.230.10">
    <property type="match status" value="1"/>
</dbReference>
<dbReference type="InterPro" id="IPR014762">
    <property type="entry name" value="DNA_mismatch_repair_CS"/>
</dbReference>
<keyword evidence="2" id="KW-0227">DNA damage</keyword>
<dbReference type="InterPro" id="IPR037198">
    <property type="entry name" value="MutL_C_sf"/>
</dbReference>
<dbReference type="Gene3D" id="3.30.1370.100">
    <property type="entry name" value="MutL, C-terminal domain, regulatory subdomain"/>
    <property type="match status" value="1"/>
</dbReference>
<evidence type="ECO:0000313" key="7">
    <source>
        <dbReference type="EMBL" id="OAV98795.1"/>
    </source>
</evidence>
<dbReference type="EMBL" id="ADAS02000005">
    <property type="protein sequence ID" value="OAV98795.1"/>
    <property type="molecule type" value="Genomic_DNA"/>
</dbReference>
<dbReference type="SUPFAM" id="SSF54211">
    <property type="entry name" value="Ribosomal protein S5 domain 2-like"/>
    <property type="match status" value="1"/>
</dbReference>
<feature type="domain" description="MutL C-terminal dimerisation" evidence="5">
    <location>
        <begin position="809"/>
        <end position="960"/>
    </location>
</feature>
<dbReference type="Proteomes" id="UP000005240">
    <property type="component" value="Unassembled WGS sequence"/>
</dbReference>
<dbReference type="PANTHER" id="PTHR10073">
    <property type="entry name" value="DNA MISMATCH REPAIR PROTEIN MLH, PMS, MUTL"/>
    <property type="match status" value="1"/>
</dbReference>
<dbReference type="GO" id="GO:0005524">
    <property type="term" value="F:ATP binding"/>
    <property type="evidence" value="ECO:0007669"/>
    <property type="project" value="InterPro"/>
</dbReference>
<dbReference type="Gene3D" id="3.30.565.10">
    <property type="entry name" value="Histidine kinase-like ATPase, C-terminal domain"/>
    <property type="match status" value="1"/>
</dbReference>
<sequence length="1017" mass="111957">MSGSSGSQGAASIVAIDSHSIQKITSSQVVVDLQTAVKELVENSLDAGATIIDVKFKNYGLEAFEVSDNGTGIREDDLDTVGLNHHTSKLSSFEDLAQVKTFGFRGEALSSLCALAKVTVQSATAATEPRGWMLEFDKMGKVTSKKTCSRPRGTTVNVQSLFHNLPVRRKQFSKDYKKHFAHAQTWLQAYGLISTNLCLNVSNHPAKGSKTFQFQTKSNSQIKQNFSNIFTPKACNLMIDLDLKFQVKPDRTVLRALGLPLDSSSEDLGTTVVVKGLMSRPAHGQGRNSPDRQFYYINGRPFTPSKISKCVNEAYKQFNTNQYPVILADFILPPDAYDLNIDPNKRSIFLHSESNLIEALREALDLFCQPYRSTFSASQLTSTSNTAIPPSLKMTLTQPTLSKRKNPAVQPADEASDQDQPDPSEIECQPLDSLKSPDHKRPRLDEPPVSPQGVSTAKIPSEVAEGGVTLSQVISHSPPPATLADQSLSHLAEPPNEELAVSAPEDSALPATVPENSPEPTPRKDLAHDSDSNEPNVATTSKLPSEKPDWVPSILRDPSSETPRKLVQMTLSTSGASWNTKSRITHSSKGSSSHKKKTVSSSERMRNNIQRFTLGGGHAKPVQAQSDKENEEDERMTEADQLSQSDMEDELDAEPDQRNLQGASSPTPLEPLETSDDIAEETEQLQLPTSPASLALNHASSNLDTARVGQKPDVVHMKPQTSHSSTLRVVREKEVIPSKEPSVVDASVQLEDIVKAWEACKHRQSAFDTRTTSGGDSELQGAGLDQSEAEAETTLSRNVQKADFEHMEIIGQFNLGFIIVRRLDDKNSADDLFIVDQHASDEKFNFEKLQRETKLTGQRLLIPKVLGLTAVEEITVMEHLDILELNGFNVRVDESAGVGSRVQLLAQPVSGNTSWDVSDLEELLHLINERGSNEVVRPSKTRRMMASRACRMSTMIGDGLTTKQMSRIVTQMGTMDQPWACPHGRPTMRWLARCDENPRQTDPRYRISDWITGKLDS</sequence>
<feature type="compositionally biased region" description="Polar residues" evidence="4">
    <location>
        <begin position="658"/>
        <end position="667"/>
    </location>
</feature>
<evidence type="ECO:0000256" key="3">
    <source>
        <dbReference type="ARBA" id="ARBA00070941"/>
    </source>
</evidence>
<keyword evidence="9" id="KW-1185">Reference proteome</keyword>
<evidence type="ECO:0000313" key="8">
    <source>
        <dbReference type="EnsemblFungi" id="PTTG_09863-t43_1-p1"/>
    </source>
</evidence>
<feature type="region of interest" description="Disordered" evidence="4">
    <location>
        <begin position="379"/>
        <end position="457"/>
    </location>
</feature>
<dbReference type="InterPro" id="IPR020568">
    <property type="entry name" value="Ribosomal_Su5_D2-typ_SF"/>
</dbReference>
<dbReference type="Pfam" id="PF08676">
    <property type="entry name" value="MutL_C"/>
    <property type="match status" value="1"/>
</dbReference>
<organism evidence="7">
    <name type="scientific">Puccinia triticina (isolate 1-1 / race 1 (BBBD))</name>
    <name type="common">Brown leaf rust fungus</name>
    <dbReference type="NCBI Taxonomy" id="630390"/>
    <lineage>
        <taxon>Eukaryota</taxon>
        <taxon>Fungi</taxon>
        <taxon>Dikarya</taxon>
        <taxon>Basidiomycota</taxon>
        <taxon>Pucciniomycotina</taxon>
        <taxon>Pucciniomycetes</taxon>
        <taxon>Pucciniales</taxon>
        <taxon>Pucciniaceae</taxon>
        <taxon>Puccinia</taxon>
    </lineage>
</organism>
<dbReference type="InterPro" id="IPR013507">
    <property type="entry name" value="DNA_mismatch_S5_2-like"/>
</dbReference>
<dbReference type="Pfam" id="PF13589">
    <property type="entry name" value="HATPase_c_3"/>
    <property type="match status" value="1"/>
</dbReference>
<gene>
    <name evidence="7" type="ORF">PTTG_09863</name>
</gene>